<comment type="function">
    <text evidence="1">Multidrug efflux pump.</text>
</comment>
<keyword evidence="10" id="KW-0406">Ion transport</keyword>
<comment type="caution">
    <text evidence="14">The sequence shown here is derived from an EMBL/GenBank/DDBJ whole genome shotgun (WGS) entry which is preliminary data.</text>
</comment>
<evidence type="ECO:0000313" key="14">
    <source>
        <dbReference type="EMBL" id="MBC8535788.1"/>
    </source>
</evidence>
<dbReference type="InterPro" id="IPR048279">
    <property type="entry name" value="MdtK-like"/>
</dbReference>
<feature type="transmembrane region" description="Helical" evidence="13">
    <location>
        <begin position="389"/>
        <end position="413"/>
    </location>
</feature>
<evidence type="ECO:0000256" key="6">
    <source>
        <dbReference type="ARBA" id="ARBA00022449"/>
    </source>
</evidence>
<evidence type="ECO:0000256" key="8">
    <source>
        <dbReference type="ARBA" id="ARBA00022692"/>
    </source>
</evidence>
<evidence type="ECO:0000256" key="2">
    <source>
        <dbReference type="ARBA" id="ARBA00004651"/>
    </source>
</evidence>
<comment type="subcellular location">
    <subcellularLocation>
        <location evidence="2">Cell membrane</location>
        <topology evidence="2">Multi-pass membrane protein</topology>
    </subcellularLocation>
</comment>
<feature type="transmembrane region" description="Helical" evidence="13">
    <location>
        <begin position="359"/>
        <end position="377"/>
    </location>
</feature>
<evidence type="ECO:0000256" key="12">
    <source>
        <dbReference type="ARBA" id="ARBA00031636"/>
    </source>
</evidence>
<gene>
    <name evidence="14" type="ORF">H8695_03665</name>
</gene>
<evidence type="ECO:0000256" key="4">
    <source>
        <dbReference type="ARBA" id="ARBA00020268"/>
    </source>
</evidence>
<feature type="transmembrane region" description="Helical" evidence="13">
    <location>
        <begin position="278"/>
        <end position="296"/>
    </location>
</feature>
<feature type="transmembrane region" description="Helical" evidence="13">
    <location>
        <begin position="12"/>
        <end position="31"/>
    </location>
</feature>
<evidence type="ECO:0000256" key="5">
    <source>
        <dbReference type="ARBA" id="ARBA00022448"/>
    </source>
</evidence>
<protein>
    <recommendedName>
        <fullName evidence="4">Probable multidrug resistance protein NorM</fullName>
    </recommendedName>
    <alternativeName>
        <fullName evidence="12">Multidrug-efflux transporter</fullName>
    </alternativeName>
</protein>
<organism evidence="14 15">
    <name type="scientific">Feifania hominis</name>
    <dbReference type="NCBI Taxonomy" id="2763660"/>
    <lineage>
        <taxon>Bacteria</taxon>
        <taxon>Bacillati</taxon>
        <taxon>Bacillota</taxon>
        <taxon>Clostridia</taxon>
        <taxon>Eubacteriales</taxon>
        <taxon>Feifaniaceae</taxon>
        <taxon>Feifania</taxon>
    </lineage>
</organism>
<feature type="transmembrane region" description="Helical" evidence="13">
    <location>
        <begin position="419"/>
        <end position="437"/>
    </location>
</feature>
<feature type="transmembrane region" description="Helical" evidence="13">
    <location>
        <begin position="236"/>
        <end position="258"/>
    </location>
</feature>
<dbReference type="NCBIfam" id="TIGR00797">
    <property type="entry name" value="matE"/>
    <property type="match status" value="1"/>
</dbReference>
<dbReference type="Proteomes" id="UP000620366">
    <property type="component" value="Unassembled WGS sequence"/>
</dbReference>
<evidence type="ECO:0000256" key="13">
    <source>
        <dbReference type="SAM" id="Phobius"/>
    </source>
</evidence>
<feature type="transmembrane region" description="Helical" evidence="13">
    <location>
        <begin position="316"/>
        <end position="339"/>
    </location>
</feature>
<dbReference type="GO" id="GO:0006811">
    <property type="term" value="P:monoatomic ion transport"/>
    <property type="evidence" value="ECO:0007669"/>
    <property type="project" value="UniProtKB-KW"/>
</dbReference>
<dbReference type="CDD" id="cd13138">
    <property type="entry name" value="MATE_yoeA_like"/>
    <property type="match status" value="1"/>
</dbReference>
<keyword evidence="11 13" id="KW-0472">Membrane</keyword>
<dbReference type="InterPro" id="IPR050222">
    <property type="entry name" value="MATE_MdtK"/>
</dbReference>
<evidence type="ECO:0000256" key="11">
    <source>
        <dbReference type="ARBA" id="ARBA00023136"/>
    </source>
</evidence>
<name>A0A926HTZ3_9FIRM</name>
<dbReference type="GO" id="GO:0005886">
    <property type="term" value="C:plasma membrane"/>
    <property type="evidence" value="ECO:0007669"/>
    <property type="project" value="UniProtKB-SubCell"/>
</dbReference>
<keyword evidence="15" id="KW-1185">Reference proteome</keyword>
<accession>A0A926HTZ3</accession>
<proteinExistence type="inferred from homology"/>
<evidence type="ECO:0000256" key="10">
    <source>
        <dbReference type="ARBA" id="ARBA00023065"/>
    </source>
</evidence>
<dbReference type="InterPro" id="IPR002528">
    <property type="entry name" value="MATE_fam"/>
</dbReference>
<dbReference type="RefSeq" id="WP_249299532.1">
    <property type="nucleotide sequence ID" value="NZ_JACRSP010000002.1"/>
</dbReference>
<keyword evidence="7" id="KW-1003">Cell membrane</keyword>
<feature type="transmembrane region" description="Helical" evidence="13">
    <location>
        <begin position="92"/>
        <end position="113"/>
    </location>
</feature>
<evidence type="ECO:0000256" key="3">
    <source>
        <dbReference type="ARBA" id="ARBA00010199"/>
    </source>
</evidence>
<sequence>MVNDMTSGKPLGLILRFTIPMLVGAVFQQLYNVIDMLIVGNFDGSRALAAIGTTGNATFFLLSFTMGLTTAFSAVIAQYFGAGNEKMVRRTMVSSCYITAVCAVLLSLAGIFGARPLMILMQTPAEILDSASLYLQICIGASVGQLTYNAAAAILRSVGDSRTPLLFLILSSVLNILLDLIFVLVFRMGVAGVAIATVLSQIISATLCVVTIWRRFPIFRARGREWRPDFHSIGQIARIGIPMSLSSVLLSIGDMTVSGVVNTFGTDVVAAHSTSYRIQNFATMIYFTIAEAFAVYAGQNLGAQKFDRIREGHRKVAGIVTGLCVAAAGILFVFGDRLIRLFISDADAHIEDIVPLARMNLNISAAFFVFLGLIWLYNYMLQGMGDVRVPLLSGIVELVAKIGLSVLFGILWGYHGVCYAVPIGWALGLIPSAIRYHSGSWKKLSTKIVGSESPA</sequence>
<evidence type="ECO:0000256" key="1">
    <source>
        <dbReference type="ARBA" id="ARBA00003408"/>
    </source>
</evidence>
<dbReference type="EMBL" id="JACRSP010000002">
    <property type="protein sequence ID" value="MBC8535788.1"/>
    <property type="molecule type" value="Genomic_DNA"/>
</dbReference>
<keyword evidence="8 13" id="KW-0812">Transmembrane</keyword>
<dbReference type="Pfam" id="PF01554">
    <property type="entry name" value="MatE"/>
    <property type="match status" value="2"/>
</dbReference>
<keyword evidence="9 13" id="KW-1133">Transmembrane helix</keyword>
<feature type="transmembrane region" description="Helical" evidence="13">
    <location>
        <begin position="192"/>
        <end position="216"/>
    </location>
</feature>
<dbReference type="GO" id="GO:0042910">
    <property type="term" value="F:xenobiotic transmembrane transporter activity"/>
    <property type="evidence" value="ECO:0007669"/>
    <property type="project" value="InterPro"/>
</dbReference>
<keyword evidence="6" id="KW-0050">Antiport</keyword>
<reference evidence="14" key="1">
    <citation type="submission" date="2020-08" db="EMBL/GenBank/DDBJ databases">
        <title>Genome public.</title>
        <authorList>
            <person name="Liu C."/>
            <person name="Sun Q."/>
        </authorList>
    </citation>
    <scope>NUCLEOTIDE SEQUENCE</scope>
    <source>
        <strain evidence="14">BX7</strain>
    </source>
</reference>
<evidence type="ECO:0000256" key="7">
    <source>
        <dbReference type="ARBA" id="ARBA00022475"/>
    </source>
</evidence>
<feature type="transmembrane region" description="Helical" evidence="13">
    <location>
        <begin position="59"/>
        <end position="80"/>
    </location>
</feature>
<keyword evidence="5" id="KW-0813">Transport</keyword>
<evidence type="ECO:0000256" key="9">
    <source>
        <dbReference type="ARBA" id="ARBA00022989"/>
    </source>
</evidence>
<dbReference type="PANTHER" id="PTHR43298:SF2">
    <property type="entry name" value="FMN_FAD EXPORTER YEEO-RELATED"/>
    <property type="match status" value="1"/>
</dbReference>
<evidence type="ECO:0000313" key="15">
    <source>
        <dbReference type="Proteomes" id="UP000620366"/>
    </source>
</evidence>
<dbReference type="PANTHER" id="PTHR43298">
    <property type="entry name" value="MULTIDRUG RESISTANCE PROTEIN NORM-RELATED"/>
    <property type="match status" value="1"/>
</dbReference>
<dbReference type="GO" id="GO:0015297">
    <property type="term" value="F:antiporter activity"/>
    <property type="evidence" value="ECO:0007669"/>
    <property type="project" value="UniProtKB-KW"/>
</dbReference>
<comment type="similarity">
    <text evidence="3">Belongs to the multi antimicrobial extrusion (MATE) (TC 2.A.66.1) family.</text>
</comment>
<dbReference type="PIRSF" id="PIRSF006603">
    <property type="entry name" value="DinF"/>
    <property type="match status" value="1"/>
</dbReference>
<feature type="transmembrane region" description="Helical" evidence="13">
    <location>
        <begin position="133"/>
        <end position="153"/>
    </location>
</feature>
<dbReference type="AlphaFoldDB" id="A0A926HTZ3"/>
<feature type="transmembrane region" description="Helical" evidence="13">
    <location>
        <begin position="165"/>
        <end position="186"/>
    </location>
</feature>